<feature type="compositionally biased region" description="Basic and acidic residues" evidence="1">
    <location>
        <begin position="1"/>
        <end position="11"/>
    </location>
</feature>
<dbReference type="InParanoid" id="A0A1X7SXB5"/>
<proteinExistence type="predicted"/>
<dbReference type="GO" id="GO:0030336">
    <property type="term" value="P:negative regulation of cell migration"/>
    <property type="evidence" value="ECO:0007669"/>
    <property type="project" value="InterPro"/>
</dbReference>
<sequence length="139" mass="16092">MSMNDTHDSQHRRQKFINDGHYGALDQRLNESRRTWKTPRKSSGDARVVPGYDWVAGLLDTTGQSVSQFSTTWLQELKEFRQVNHSECYMPQENLSRHAEPNDINDSDISDEDSHPNKTNNVLNCSCKFNLWPYFAKNG</sequence>
<evidence type="ECO:0000256" key="1">
    <source>
        <dbReference type="SAM" id="MobiDB-lite"/>
    </source>
</evidence>
<feature type="region of interest" description="Disordered" evidence="1">
    <location>
        <begin position="1"/>
        <end position="24"/>
    </location>
</feature>
<name>A0A1X7SXB5_AMPQE</name>
<protein>
    <submittedName>
        <fullName evidence="2">Uncharacterized protein</fullName>
    </submittedName>
</protein>
<evidence type="ECO:0000313" key="2">
    <source>
        <dbReference type="EnsemblMetazoa" id="Aqu2.1.06802_001"/>
    </source>
</evidence>
<dbReference type="EnsemblMetazoa" id="Aqu2.1.06802_001">
    <property type="protein sequence ID" value="Aqu2.1.06802_001"/>
    <property type="gene ID" value="Aqu2.1.06802"/>
</dbReference>
<reference evidence="2" key="1">
    <citation type="submission" date="2017-05" db="UniProtKB">
        <authorList>
            <consortium name="EnsemblMetazoa"/>
        </authorList>
    </citation>
    <scope>IDENTIFICATION</scope>
</reference>
<dbReference type="AlphaFoldDB" id="A0A1X7SXB5"/>
<dbReference type="OrthoDB" id="10002384at2759"/>
<dbReference type="Pfam" id="PF15734">
    <property type="entry name" value="MIIP"/>
    <property type="match status" value="1"/>
</dbReference>
<accession>A0A1X7SXB5</accession>
<feature type="region of interest" description="Disordered" evidence="1">
    <location>
        <begin position="92"/>
        <end position="117"/>
    </location>
</feature>
<dbReference type="GO" id="GO:0010972">
    <property type="term" value="P:negative regulation of G2/M transition of mitotic cell cycle"/>
    <property type="evidence" value="ECO:0007669"/>
    <property type="project" value="InterPro"/>
</dbReference>
<dbReference type="InterPro" id="IPR031466">
    <property type="entry name" value="MIIP"/>
</dbReference>
<organism evidence="2">
    <name type="scientific">Amphimedon queenslandica</name>
    <name type="common">Sponge</name>
    <dbReference type="NCBI Taxonomy" id="400682"/>
    <lineage>
        <taxon>Eukaryota</taxon>
        <taxon>Metazoa</taxon>
        <taxon>Porifera</taxon>
        <taxon>Demospongiae</taxon>
        <taxon>Heteroscleromorpha</taxon>
        <taxon>Haplosclerida</taxon>
        <taxon>Niphatidae</taxon>
        <taxon>Amphimedon</taxon>
    </lineage>
</organism>